<proteinExistence type="predicted"/>
<keyword evidence="2" id="KW-1185">Reference proteome</keyword>
<dbReference type="Pfam" id="PF09837">
    <property type="entry name" value="DUF2064"/>
    <property type="match status" value="1"/>
</dbReference>
<dbReference type="GO" id="GO:0016740">
    <property type="term" value="F:transferase activity"/>
    <property type="evidence" value="ECO:0007669"/>
    <property type="project" value="UniProtKB-KW"/>
</dbReference>
<protein>
    <submittedName>
        <fullName evidence="1">Glycosyltransferase</fullName>
    </submittedName>
</protein>
<evidence type="ECO:0000313" key="2">
    <source>
        <dbReference type="Proteomes" id="UP000276603"/>
    </source>
</evidence>
<sequence length="204" mass="23238">MTNSKNLLLIFTRNPELGKCKTRLAATIGDHAALEVYKFLLQHTANITHGLDVHKKVYYSESIWKDDVWDEKVYEKKVQQGNNLGERMIQAFSEGFNNGFEKIIIIGSDMLDLSQSDLENAFSALDENNFVIGPAEDGGYYLLGMKIFKPQLFQDKDWGKDTVFSDSMANLQTEKVDVLVAKNDIDVYEDIKDIDAFQPFLKQP</sequence>
<evidence type="ECO:0000313" key="1">
    <source>
        <dbReference type="EMBL" id="RKN83314.1"/>
    </source>
</evidence>
<dbReference type="SUPFAM" id="SSF53448">
    <property type="entry name" value="Nucleotide-diphospho-sugar transferases"/>
    <property type="match status" value="1"/>
</dbReference>
<dbReference type="AlphaFoldDB" id="A0A3B0CF57"/>
<organism evidence="1 2">
    <name type="scientific">Ulvibacterium marinum</name>
    <dbReference type="NCBI Taxonomy" id="2419782"/>
    <lineage>
        <taxon>Bacteria</taxon>
        <taxon>Pseudomonadati</taxon>
        <taxon>Bacteroidota</taxon>
        <taxon>Flavobacteriia</taxon>
        <taxon>Flavobacteriales</taxon>
        <taxon>Flavobacteriaceae</taxon>
        <taxon>Ulvibacterium</taxon>
    </lineage>
</organism>
<dbReference type="NCBIfam" id="TIGR04282">
    <property type="entry name" value="glyco_like_cofC"/>
    <property type="match status" value="1"/>
</dbReference>
<dbReference type="InterPro" id="IPR018641">
    <property type="entry name" value="Trfase_1_rSAM/seldom-assoc"/>
</dbReference>
<dbReference type="Gene3D" id="3.90.550.10">
    <property type="entry name" value="Spore Coat Polysaccharide Biosynthesis Protein SpsA, Chain A"/>
    <property type="match status" value="1"/>
</dbReference>
<comment type="caution">
    <text evidence="1">The sequence shown here is derived from an EMBL/GenBank/DDBJ whole genome shotgun (WGS) entry which is preliminary data.</text>
</comment>
<dbReference type="Proteomes" id="UP000276603">
    <property type="component" value="Unassembled WGS sequence"/>
</dbReference>
<reference evidence="1 2" key="1">
    <citation type="submission" date="2018-10" db="EMBL/GenBank/DDBJ databases">
        <title>Ulvibacterium marinum gen. nov., sp. nov., a novel marine bacterium of the family Flavobacteriaceae, isolated from a culture of the green alga Ulva prolifera.</title>
        <authorList>
            <person name="Zhang Z."/>
        </authorList>
    </citation>
    <scope>NUCLEOTIDE SEQUENCE [LARGE SCALE GENOMIC DNA]</scope>
    <source>
        <strain evidence="1 2">CCMM003</strain>
    </source>
</reference>
<dbReference type="EMBL" id="RBCJ01000001">
    <property type="protein sequence ID" value="RKN83314.1"/>
    <property type="molecule type" value="Genomic_DNA"/>
</dbReference>
<name>A0A3B0CF57_9FLAO</name>
<dbReference type="PANTHER" id="PTHR36529">
    <property type="entry name" value="SLL1095 PROTEIN"/>
    <property type="match status" value="1"/>
</dbReference>
<gene>
    <name evidence="1" type="ORF">D7Z94_05675</name>
</gene>
<accession>A0A3B0CF57</accession>
<dbReference type="OrthoDB" id="9798250at2"/>
<dbReference type="RefSeq" id="WP_120710521.1">
    <property type="nucleotide sequence ID" value="NZ_RBCJ01000001.1"/>
</dbReference>
<dbReference type="InterPro" id="IPR029044">
    <property type="entry name" value="Nucleotide-diphossugar_trans"/>
</dbReference>
<dbReference type="PANTHER" id="PTHR36529:SF1">
    <property type="entry name" value="GLYCOSYLTRANSFERASE"/>
    <property type="match status" value="1"/>
</dbReference>
<keyword evidence="1" id="KW-0808">Transferase</keyword>